<accession>Q9H5V2</accession>
<name>Q9H5V2_HUMAN</name>
<dbReference type="RefSeq" id="XP_047273923.1">
    <property type="nucleotide sequence ID" value="XM_047417967.1"/>
</dbReference>
<dbReference type="RefSeq" id="XP_047300470.1">
    <property type="nucleotide sequence ID" value="XM_047444514.1"/>
</dbReference>
<dbReference type="KEGG" id="hsa:124900940"/>
<sequence>MMPPRMQATAPGAGAQVIRQPPPPFLCQWSLRSVPCPTCPSRPRLLVPSTSFPLLPSNSHPLCPPWAEPLDSMVPLFPPSSVIHCHSNPPVLVEDRSSQAIPSVRLILDTILAGVCSHMDDTVLCPQLSSWCPQPLLLHRHPGHAGPLLLPDPRTSSLLLCSLMRLLRLTEPPGTWVVPSHSKSMSQASKELGPCAAATSPTTFLRSQVIKKEKPMHIAPIFSPRNKATFIIRFGALCTRK</sequence>
<dbReference type="BioGRID-ORCS" id="105369214">
    <property type="hits" value="0 hits in 1 CRISPR screen"/>
</dbReference>
<dbReference type="GeneID" id="124900940"/>
<organism evidence="1">
    <name type="scientific">Homo sapiens</name>
    <name type="common">Human</name>
    <dbReference type="NCBI Taxonomy" id="9606"/>
    <lineage>
        <taxon>Eukaryota</taxon>
        <taxon>Metazoa</taxon>
        <taxon>Chordata</taxon>
        <taxon>Craniata</taxon>
        <taxon>Vertebrata</taxon>
        <taxon>Euteleostomi</taxon>
        <taxon>Mammalia</taxon>
        <taxon>Eutheria</taxon>
        <taxon>Euarchontoglires</taxon>
        <taxon>Primates</taxon>
        <taxon>Haplorrhini</taxon>
        <taxon>Catarrhini</taxon>
        <taxon>Hominidae</taxon>
        <taxon>Homo</taxon>
    </lineage>
</organism>
<protein>
    <submittedName>
        <fullName evidence="1">cDNA: FLJ23003 fis, clone LNG00331</fullName>
    </submittedName>
</protein>
<dbReference type="AlphaFoldDB" id="Q9H5V2"/>
<evidence type="ECO:0000313" key="1">
    <source>
        <dbReference type="EMBL" id="BAB15517.1"/>
    </source>
</evidence>
<reference evidence="1" key="1">
    <citation type="submission" date="2000-08" db="EMBL/GenBank/DDBJ databases">
        <title>NEDO human cDNA sequencing project.</title>
        <authorList>
            <person name="Kawakami T."/>
            <person name="Noguchi S."/>
            <person name="Itoh T."/>
            <person name="Shigeta K."/>
            <person name="Senba T."/>
            <person name="Matsumura K."/>
            <person name="Nakajima Y."/>
            <person name="Mizuno T."/>
            <person name="Morinaga M."/>
            <person name="Tanigami A."/>
            <person name="Fujiwara T."/>
            <person name="Ono T."/>
            <person name="Yamada K."/>
            <person name="Fujii Y."/>
            <person name="Ozaki K."/>
            <person name="Hirao M."/>
            <person name="Ohmori Y."/>
            <person name="Ota T."/>
            <person name="Suzuki Y."/>
            <person name="Obayashi M."/>
            <person name="Nishi T."/>
            <person name="Shibahara T."/>
            <person name="Tanaka T."/>
            <person name="Nakamura Y."/>
            <person name="Isogai T."/>
            <person name="Sugano S."/>
        </authorList>
    </citation>
    <scope>NUCLEOTIDE SEQUENCE</scope>
    <source>
        <tissue evidence="1">Human lung</tissue>
    </source>
</reference>
<dbReference type="EMBL" id="AK026656">
    <property type="protein sequence ID" value="BAB15517.1"/>
    <property type="molecule type" value="mRNA"/>
</dbReference>
<proteinExistence type="evidence at transcript level"/>